<dbReference type="SUPFAM" id="SSF100879">
    <property type="entry name" value="Lesion bypass DNA polymerase (Y-family), little finger domain"/>
    <property type="match status" value="1"/>
</dbReference>
<evidence type="ECO:0000256" key="1">
    <source>
        <dbReference type="ARBA" id="ARBA00010945"/>
    </source>
</evidence>
<dbReference type="Gene3D" id="3.40.1170.60">
    <property type="match status" value="1"/>
</dbReference>
<dbReference type="STRING" id="1802525.A2975_02135"/>
<evidence type="ECO:0000313" key="3">
    <source>
        <dbReference type="EMBL" id="OGM68969.1"/>
    </source>
</evidence>
<evidence type="ECO:0000259" key="2">
    <source>
        <dbReference type="PROSITE" id="PS50173"/>
    </source>
</evidence>
<dbReference type="InterPro" id="IPR001126">
    <property type="entry name" value="UmuC"/>
</dbReference>
<dbReference type="Pfam" id="PF00817">
    <property type="entry name" value="IMS"/>
    <property type="match status" value="1"/>
</dbReference>
<dbReference type="InterPro" id="IPR043128">
    <property type="entry name" value="Rev_trsase/Diguanyl_cyclase"/>
</dbReference>
<accession>A0A1F8BZI2</accession>
<dbReference type="GO" id="GO:0003887">
    <property type="term" value="F:DNA-directed DNA polymerase activity"/>
    <property type="evidence" value="ECO:0007669"/>
    <property type="project" value="TreeGrafter"/>
</dbReference>
<dbReference type="AlphaFoldDB" id="A0A1F8BZI2"/>
<dbReference type="InterPro" id="IPR036775">
    <property type="entry name" value="DNA_pol_Y-fam_lit_finger_sf"/>
</dbReference>
<dbReference type="Pfam" id="PF11799">
    <property type="entry name" value="IMS_C"/>
    <property type="match status" value="1"/>
</dbReference>
<proteinExistence type="inferred from homology"/>
<dbReference type="GO" id="GO:0003684">
    <property type="term" value="F:damaged DNA binding"/>
    <property type="evidence" value="ECO:0007669"/>
    <property type="project" value="InterPro"/>
</dbReference>
<dbReference type="GO" id="GO:0005829">
    <property type="term" value="C:cytosol"/>
    <property type="evidence" value="ECO:0007669"/>
    <property type="project" value="TreeGrafter"/>
</dbReference>
<dbReference type="Gene3D" id="3.30.70.270">
    <property type="match status" value="1"/>
</dbReference>
<dbReference type="SUPFAM" id="SSF56672">
    <property type="entry name" value="DNA/RNA polymerases"/>
    <property type="match status" value="1"/>
</dbReference>
<dbReference type="InterPro" id="IPR043502">
    <property type="entry name" value="DNA/RNA_pol_sf"/>
</dbReference>
<dbReference type="PANTHER" id="PTHR11076">
    <property type="entry name" value="DNA REPAIR POLYMERASE UMUC / TRANSFERASE FAMILY MEMBER"/>
    <property type="match status" value="1"/>
</dbReference>
<dbReference type="Gene3D" id="3.30.1490.100">
    <property type="entry name" value="DNA polymerase, Y-family, little finger domain"/>
    <property type="match status" value="1"/>
</dbReference>
<reference evidence="3 4" key="1">
    <citation type="journal article" date="2016" name="Nat. Commun.">
        <title>Thousands of microbial genomes shed light on interconnected biogeochemical processes in an aquifer system.</title>
        <authorList>
            <person name="Anantharaman K."/>
            <person name="Brown C.T."/>
            <person name="Hug L.A."/>
            <person name="Sharon I."/>
            <person name="Castelle C.J."/>
            <person name="Probst A.J."/>
            <person name="Thomas B.C."/>
            <person name="Singh A."/>
            <person name="Wilkins M.J."/>
            <person name="Karaoz U."/>
            <person name="Brodie E.L."/>
            <person name="Williams K.H."/>
            <person name="Hubbard S.S."/>
            <person name="Banfield J.F."/>
        </authorList>
    </citation>
    <scope>NUCLEOTIDE SEQUENCE [LARGE SCALE GENOMIC DNA]</scope>
</reference>
<evidence type="ECO:0000313" key="4">
    <source>
        <dbReference type="Proteomes" id="UP000178429"/>
    </source>
</evidence>
<dbReference type="Proteomes" id="UP000178429">
    <property type="component" value="Unassembled WGS sequence"/>
</dbReference>
<dbReference type="EMBL" id="MGHL01000015">
    <property type="protein sequence ID" value="OGM68969.1"/>
    <property type="molecule type" value="Genomic_DNA"/>
</dbReference>
<comment type="caution">
    <text evidence="3">The sequence shown here is derived from an EMBL/GenBank/DDBJ whole genome shotgun (WGS) entry which is preliminary data.</text>
</comment>
<dbReference type="GO" id="GO:0009432">
    <property type="term" value="P:SOS response"/>
    <property type="evidence" value="ECO:0007669"/>
    <property type="project" value="TreeGrafter"/>
</dbReference>
<sequence>MHLDLVFVRFYKLIKMTKVYQFNACPSTVMHVDLNSAFATIEQQVNPNLRGKPIVVAAYNSPGGCILAASREAKIFGIKTGMRVKEGQRLCSVLQILTPQPNLYRRVHLELRELLKNFSDQVFPKSIDEFVLDFKNFQALPDLFATARGIKKRIREEVGEWLTVSIGIAPNRFLAKTASNSKKPDGLVEINSSNFLAAYGQLTLPDLHGIAFKNTLRLNSVGIYSVLDMYQAPLSLLRAAFSSINSYYWYLRLRGWEIDNIEFGRRSFGNSYALPRRIAEKSGLLGLFPILQKLCEKTGQRLRRAGYLAGGIWVSLRFRDGSFWQQSRKLPREVFDSRDIFKVALLTLRECKQIKPVHTIAISCFNLVGSKNLQLELFSNREKQVRLMSAIDQTNRRWGDFTVGPAGLLNLKSEIHDRISFGNVSLLAKTSGNL</sequence>
<protein>
    <recommendedName>
        <fullName evidence="2">UmuC domain-containing protein</fullName>
    </recommendedName>
</protein>
<dbReference type="PROSITE" id="PS50173">
    <property type="entry name" value="UMUC"/>
    <property type="match status" value="1"/>
</dbReference>
<feature type="domain" description="UmuC" evidence="2">
    <location>
        <begin position="29"/>
        <end position="211"/>
    </location>
</feature>
<dbReference type="GO" id="GO:0006281">
    <property type="term" value="P:DNA repair"/>
    <property type="evidence" value="ECO:0007669"/>
    <property type="project" value="InterPro"/>
</dbReference>
<comment type="similarity">
    <text evidence="1">Belongs to the DNA polymerase type-Y family.</text>
</comment>
<dbReference type="GO" id="GO:0042276">
    <property type="term" value="P:error-prone translesion synthesis"/>
    <property type="evidence" value="ECO:0007669"/>
    <property type="project" value="TreeGrafter"/>
</dbReference>
<dbReference type="InterPro" id="IPR050116">
    <property type="entry name" value="DNA_polymerase-Y"/>
</dbReference>
<organism evidence="3 4">
    <name type="scientific">Candidatus Woesebacteria bacterium RIFCSPLOWO2_01_FULL_44_14</name>
    <dbReference type="NCBI Taxonomy" id="1802525"/>
    <lineage>
        <taxon>Bacteria</taxon>
        <taxon>Candidatus Woeseibacteriota</taxon>
    </lineage>
</organism>
<gene>
    <name evidence="3" type="ORF">A2975_02135</name>
</gene>
<dbReference type="PANTHER" id="PTHR11076:SF34">
    <property type="entry name" value="PROTEIN UMUC"/>
    <property type="match status" value="1"/>
</dbReference>
<dbReference type="InterPro" id="IPR017961">
    <property type="entry name" value="DNA_pol_Y-fam_little_finger"/>
</dbReference>
<name>A0A1F8BZI2_9BACT</name>